<keyword evidence="3" id="KW-1185">Reference proteome</keyword>
<organism evidence="2 3">
    <name type="scientific">Penicillium cf. viridicatum</name>
    <dbReference type="NCBI Taxonomy" id="2972119"/>
    <lineage>
        <taxon>Eukaryota</taxon>
        <taxon>Fungi</taxon>
        <taxon>Dikarya</taxon>
        <taxon>Ascomycota</taxon>
        <taxon>Pezizomycotina</taxon>
        <taxon>Eurotiomycetes</taxon>
        <taxon>Eurotiomycetidae</taxon>
        <taxon>Eurotiales</taxon>
        <taxon>Aspergillaceae</taxon>
        <taxon>Penicillium</taxon>
    </lineage>
</organism>
<accession>A0A9W9IN71</accession>
<dbReference type="AlphaFoldDB" id="A0A9W9IN71"/>
<evidence type="ECO:0000256" key="1">
    <source>
        <dbReference type="SAM" id="MobiDB-lite"/>
    </source>
</evidence>
<protein>
    <submittedName>
        <fullName evidence="2">Uncharacterized protein</fullName>
    </submittedName>
</protein>
<evidence type="ECO:0000313" key="2">
    <source>
        <dbReference type="EMBL" id="KAJ5182099.1"/>
    </source>
</evidence>
<dbReference type="Proteomes" id="UP001150942">
    <property type="component" value="Unassembled WGS sequence"/>
</dbReference>
<feature type="region of interest" description="Disordered" evidence="1">
    <location>
        <begin position="27"/>
        <end position="50"/>
    </location>
</feature>
<dbReference type="EMBL" id="JAPQKQ010000009">
    <property type="protein sequence ID" value="KAJ5182099.1"/>
    <property type="molecule type" value="Genomic_DNA"/>
</dbReference>
<evidence type="ECO:0000313" key="3">
    <source>
        <dbReference type="Proteomes" id="UP001150942"/>
    </source>
</evidence>
<gene>
    <name evidence="2" type="ORF">N7449_012246</name>
</gene>
<reference evidence="2" key="1">
    <citation type="submission" date="2022-11" db="EMBL/GenBank/DDBJ databases">
        <authorList>
            <person name="Petersen C."/>
        </authorList>
    </citation>
    <scope>NUCLEOTIDE SEQUENCE</scope>
    <source>
        <strain evidence="2">IBT 20477</strain>
    </source>
</reference>
<name>A0A9W9IN71_9EURO</name>
<comment type="caution">
    <text evidence="2">The sequence shown here is derived from an EMBL/GenBank/DDBJ whole genome shotgun (WGS) entry which is preliminary data.</text>
</comment>
<proteinExistence type="predicted"/>
<reference evidence="2" key="2">
    <citation type="journal article" date="2023" name="IMA Fungus">
        <title>Comparative genomic study of the Penicillium genus elucidates a diverse pangenome and 15 lateral gene transfer events.</title>
        <authorList>
            <person name="Petersen C."/>
            <person name="Sorensen T."/>
            <person name="Nielsen M.R."/>
            <person name="Sondergaard T.E."/>
            <person name="Sorensen J.L."/>
            <person name="Fitzpatrick D.A."/>
            <person name="Frisvad J.C."/>
            <person name="Nielsen K.L."/>
        </authorList>
    </citation>
    <scope>NUCLEOTIDE SEQUENCE</scope>
    <source>
        <strain evidence="2">IBT 20477</strain>
    </source>
</reference>
<sequence>MPVTFTSYKVISGRKATAHDFFIPSSPHTRPNHLGGCQPRASSSDMVVPYSPTPMEGSEFALAGVSGIGFNSGLSSSCEAPEDAMNEHEKEVWKELFDMVDVAESGISNFTIQGDLDHSNGLEW</sequence>